<feature type="transmembrane region" description="Helical" evidence="7">
    <location>
        <begin position="23"/>
        <end position="43"/>
    </location>
</feature>
<feature type="transmembrane region" description="Helical" evidence="7">
    <location>
        <begin position="127"/>
        <end position="150"/>
    </location>
</feature>
<dbReference type="InterPro" id="IPR036837">
    <property type="entry name" value="Cation_efflux_CTD_sf"/>
</dbReference>
<dbReference type="SUPFAM" id="SSF160240">
    <property type="entry name" value="Cation efflux protein cytoplasmic domain-like"/>
    <property type="match status" value="2"/>
</dbReference>
<keyword evidence="3" id="KW-0813">Transport</keyword>
<comment type="caution">
    <text evidence="10">The sequence shown here is derived from an EMBL/GenBank/DDBJ whole genome shotgun (WGS) entry which is preliminary data.</text>
</comment>
<evidence type="ECO:0000256" key="6">
    <source>
        <dbReference type="ARBA" id="ARBA00023136"/>
    </source>
</evidence>
<dbReference type="GO" id="GO:0008324">
    <property type="term" value="F:monoatomic cation transmembrane transporter activity"/>
    <property type="evidence" value="ECO:0007669"/>
    <property type="project" value="InterPro"/>
</dbReference>
<dbReference type="Pfam" id="PF01545">
    <property type="entry name" value="Cation_efflux"/>
    <property type="match status" value="1"/>
</dbReference>
<dbReference type="EMBL" id="DVIT01000056">
    <property type="protein sequence ID" value="HIS48434.1"/>
    <property type="molecule type" value="Genomic_DNA"/>
</dbReference>
<feature type="transmembrane region" description="Helical" evidence="7">
    <location>
        <begin position="197"/>
        <end position="215"/>
    </location>
</feature>
<dbReference type="Gene3D" id="3.30.70.1350">
    <property type="entry name" value="Cation efflux protein, cytoplasmic domain"/>
    <property type="match status" value="2"/>
</dbReference>
<dbReference type="Proteomes" id="UP000823927">
    <property type="component" value="Unassembled WGS sequence"/>
</dbReference>
<feature type="transmembrane region" description="Helical" evidence="7">
    <location>
        <begin position="171"/>
        <end position="191"/>
    </location>
</feature>
<dbReference type="AlphaFoldDB" id="A0A9D1JS41"/>
<keyword evidence="5 7" id="KW-1133">Transmembrane helix</keyword>
<dbReference type="NCBIfam" id="TIGR01297">
    <property type="entry name" value="CDF"/>
    <property type="match status" value="1"/>
</dbReference>
<dbReference type="InterPro" id="IPR058533">
    <property type="entry name" value="Cation_efflux_TM"/>
</dbReference>
<dbReference type="GO" id="GO:0016020">
    <property type="term" value="C:membrane"/>
    <property type="evidence" value="ECO:0007669"/>
    <property type="project" value="UniProtKB-SubCell"/>
</dbReference>
<evidence type="ECO:0000256" key="2">
    <source>
        <dbReference type="ARBA" id="ARBA00008114"/>
    </source>
</evidence>
<evidence type="ECO:0000256" key="4">
    <source>
        <dbReference type="ARBA" id="ARBA00022692"/>
    </source>
</evidence>
<dbReference type="PANTHER" id="PTHR43840">
    <property type="entry name" value="MITOCHONDRIAL METAL TRANSPORTER 1-RELATED"/>
    <property type="match status" value="1"/>
</dbReference>
<keyword evidence="4 7" id="KW-0812">Transmembrane</keyword>
<evidence type="ECO:0000313" key="11">
    <source>
        <dbReference type="Proteomes" id="UP000823927"/>
    </source>
</evidence>
<evidence type="ECO:0000256" key="7">
    <source>
        <dbReference type="SAM" id="Phobius"/>
    </source>
</evidence>
<organism evidence="10 11">
    <name type="scientific">Candidatus Scybalocola faecigallinarum</name>
    <dbReference type="NCBI Taxonomy" id="2840941"/>
    <lineage>
        <taxon>Bacteria</taxon>
        <taxon>Bacillati</taxon>
        <taxon>Bacillota</taxon>
        <taxon>Clostridia</taxon>
        <taxon>Lachnospirales</taxon>
        <taxon>Lachnospiraceae</taxon>
        <taxon>Lachnospiraceae incertae sedis</taxon>
        <taxon>Candidatus Scybalocola (ex Gilroy et al. 2021)</taxon>
    </lineage>
</organism>
<dbReference type="InterPro" id="IPR027469">
    <property type="entry name" value="Cation_efflux_TMD_sf"/>
</dbReference>
<feature type="domain" description="Cation efflux protein transmembrane" evidence="8">
    <location>
        <begin position="31"/>
        <end position="223"/>
    </location>
</feature>
<evidence type="ECO:0000259" key="9">
    <source>
        <dbReference type="Pfam" id="PF16916"/>
    </source>
</evidence>
<protein>
    <submittedName>
        <fullName evidence="10">Cation transporter</fullName>
    </submittedName>
</protein>
<dbReference type="Pfam" id="PF16916">
    <property type="entry name" value="ZT_dimer"/>
    <property type="match status" value="1"/>
</dbReference>
<dbReference type="Gene3D" id="1.20.1510.10">
    <property type="entry name" value="Cation efflux protein transmembrane domain"/>
    <property type="match status" value="1"/>
</dbReference>
<comment type="subcellular location">
    <subcellularLocation>
        <location evidence="1">Membrane</location>
        <topology evidence="1">Multi-pass membrane protein</topology>
    </subcellularLocation>
</comment>
<reference evidence="10" key="1">
    <citation type="submission" date="2020-10" db="EMBL/GenBank/DDBJ databases">
        <authorList>
            <person name="Gilroy R."/>
        </authorList>
    </citation>
    <scope>NUCLEOTIDE SEQUENCE</scope>
    <source>
        <strain evidence="10">CHK178-757</strain>
    </source>
</reference>
<evidence type="ECO:0000259" key="8">
    <source>
        <dbReference type="Pfam" id="PF01545"/>
    </source>
</evidence>
<sequence>MTDLLVKLFVKDYENIENEKVRTAYGVLSSIVGICCNVLLFAVKVVIGTILGSIAVVADAFNNLSDAFSSIISFVGVKLASRPADKEHPFGHGRYEYIAAFIVACLVIEVGFTFIKSAADKILHPEAVTFSTISVIILCLSILVKLWLGLFNRKLGNRINSSVMKATSADALGDVLTTAATIVSLLIYRILGWNVDGIVGLLVAVVVVFAGINIAKDTIRPLLGERPDPEIYKMLEEKVEAYDGIVGTHDLIIHNYGPTRSMATIHAEVSNKEDIETSHELIDKIEREVTKETGIFLVIHMDPVDVEDPFVIEWRERVYKLIREMDANISAHDFRMVKGKEQINLIFDIVVPYDYNIEKTHQFIIDLEARIRQIDSRCQCVITIDHSFCDTQE</sequence>
<gene>
    <name evidence="10" type="ORF">IAB46_12955</name>
</gene>
<reference evidence="10" key="2">
    <citation type="journal article" date="2021" name="PeerJ">
        <title>Extensive microbial diversity within the chicken gut microbiome revealed by metagenomics and culture.</title>
        <authorList>
            <person name="Gilroy R."/>
            <person name="Ravi A."/>
            <person name="Getino M."/>
            <person name="Pursley I."/>
            <person name="Horton D.L."/>
            <person name="Alikhan N.F."/>
            <person name="Baker D."/>
            <person name="Gharbi K."/>
            <person name="Hall N."/>
            <person name="Watson M."/>
            <person name="Adriaenssens E.M."/>
            <person name="Foster-Nyarko E."/>
            <person name="Jarju S."/>
            <person name="Secka A."/>
            <person name="Antonio M."/>
            <person name="Oren A."/>
            <person name="Chaudhuri R.R."/>
            <person name="La Ragione R."/>
            <person name="Hildebrand F."/>
            <person name="Pallen M.J."/>
        </authorList>
    </citation>
    <scope>NUCLEOTIDE SEQUENCE</scope>
    <source>
        <strain evidence="10">CHK178-757</strain>
    </source>
</reference>
<evidence type="ECO:0000256" key="1">
    <source>
        <dbReference type="ARBA" id="ARBA00004141"/>
    </source>
</evidence>
<evidence type="ECO:0000256" key="3">
    <source>
        <dbReference type="ARBA" id="ARBA00022448"/>
    </source>
</evidence>
<name>A0A9D1JS41_9FIRM</name>
<evidence type="ECO:0000256" key="5">
    <source>
        <dbReference type="ARBA" id="ARBA00022989"/>
    </source>
</evidence>
<dbReference type="InterPro" id="IPR027470">
    <property type="entry name" value="Cation_efflux_CTD"/>
</dbReference>
<dbReference type="InterPro" id="IPR002524">
    <property type="entry name" value="Cation_efflux"/>
</dbReference>
<dbReference type="SUPFAM" id="SSF161111">
    <property type="entry name" value="Cation efflux protein transmembrane domain-like"/>
    <property type="match status" value="1"/>
</dbReference>
<dbReference type="PANTHER" id="PTHR43840:SF50">
    <property type="entry name" value="MANGANESE EFFLUX SYSTEM PROTEIN MNES"/>
    <property type="match status" value="1"/>
</dbReference>
<dbReference type="FunFam" id="1.20.1510.10:FF:000006">
    <property type="entry name" value="Divalent cation efflux transporter"/>
    <property type="match status" value="1"/>
</dbReference>
<feature type="domain" description="Cation efflux protein cytoplasmic" evidence="9">
    <location>
        <begin position="227"/>
        <end position="303"/>
    </location>
</feature>
<evidence type="ECO:0000313" key="10">
    <source>
        <dbReference type="EMBL" id="HIS48434.1"/>
    </source>
</evidence>
<feature type="transmembrane region" description="Helical" evidence="7">
    <location>
        <begin position="95"/>
        <end position="115"/>
    </location>
</feature>
<keyword evidence="6 7" id="KW-0472">Membrane</keyword>
<dbReference type="InterPro" id="IPR050291">
    <property type="entry name" value="CDF_Transporter"/>
</dbReference>
<proteinExistence type="inferred from homology"/>
<comment type="similarity">
    <text evidence="2">Belongs to the cation diffusion facilitator (CDF) transporter (TC 2.A.4) family.</text>
</comment>
<accession>A0A9D1JS41</accession>